<dbReference type="InterPro" id="IPR036390">
    <property type="entry name" value="WH_DNA-bd_sf"/>
</dbReference>
<dbReference type="Pfam" id="PF01047">
    <property type="entry name" value="MarR"/>
    <property type="match status" value="1"/>
</dbReference>
<evidence type="ECO:0000313" key="5">
    <source>
        <dbReference type="EMBL" id="MCM2677526.1"/>
    </source>
</evidence>
<protein>
    <submittedName>
        <fullName evidence="5">MarR family transcriptional regulator</fullName>
    </submittedName>
</protein>
<evidence type="ECO:0000313" key="6">
    <source>
        <dbReference type="Proteomes" id="UP001203665"/>
    </source>
</evidence>
<dbReference type="PANTHER" id="PTHR42756:SF1">
    <property type="entry name" value="TRANSCRIPTIONAL REPRESSOR OF EMRAB OPERON"/>
    <property type="match status" value="1"/>
</dbReference>
<dbReference type="RefSeq" id="WP_251611328.1">
    <property type="nucleotide sequence ID" value="NZ_JAMQJY010000004.1"/>
</dbReference>
<organism evidence="5 6">
    <name type="scientific">Alkalicoccobacillus plakortidis</name>
    <dbReference type="NCBI Taxonomy" id="444060"/>
    <lineage>
        <taxon>Bacteria</taxon>
        <taxon>Bacillati</taxon>
        <taxon>Bacillota</taxon>
        <taxon>Bacilli</taxon>
        <taxon>Bacillales</taxon>
        <taxon>Bacillaceae</taxon>
        <taxon>Alkalicoccobacillus</taxon>
    </lineage>
</organism>
<dbReference type="InterPro" id="IPR011991">
    <property type="entry name" value="ArsR-like_HTH"/>
</dbReference>
<evidence type="ECO:0000256" key="1">
    <source>
        <dbReference type="ARBA" id="ARBA00023015"/>
    </source>
</evidence>
<dbReference type="Proteomes" id="UP001203665">
    <property type="component" value="Unassembled WGS sequence"/>
</dbReference>
<keyword evidence="2" id="KW-0238">DNA-binding</keyword>
<dbReference type="InterPro" id="IPR000835">
    <property type="entry name" value="HTH_MarR-typ"/>
</dbReference>
<dbReference type="PANTHER" id="PTHR42756">
    <property type="entry name" value="TRANSCRIPTIONAL REGULATOR, MARR"/>
    <property type="match status" value="1"/>
</dbReference>
<evidence type="ECO:0000256" key="3">
    <source>
        <dbReference type="ARBA" id="ARBA00023163"/>
    </source>
</evidence>
<accession>A0ABT0XNS1</accession>
<feature type="domain" description="HTH marR-type" evidence="4">
    <location>
        <begin position="8"/>
        <end position="137"/>
    </location>
</feature>
<gene>
    <name evidence="5" type="ORF">NDM98_20125</name>
</gene>
<reference evidence="5" key="1">
    <citation type="submission" date="2022-06" db="EMBL/GenBank/DDBJ databases">
        <title>Alkalicoccobacillus porphyridii sp. nov., isolated from a marine red alga, Porphyridium purpureum and reclassification of Shouchella plakortidis and Shouchella gibsonii as Alkalicoccobacillus plakortidis comb. nov. and Alkalicoccobacillus gibsonii comb. nov.</title>
        <authorList>
            <person name="Kim K.H."/>
            <person name="Lee J.K."/>
            <person name="Han D.M."/>
            <person name="Baek J.H."/>
            <person name="Jeon C.O."/>
        </authorList>
    </citation>
    <scope>NUCLEOTIDE SEQUENCE</scope>
    <source>
        <strain evidence="5">DSM 19153</strain>
    </source>
</reference>
<keyword evidence="6" id="KW-1185">Reference proteome</keyword>
<proteinExistence type="predicted"/>
<dbReference type="SUPFAM" id="SSF46785">
    <property type="entry name" value="Winged helix' DNA-binding domain"/>
    <property type="match status" value="1"/>
</dbReference>
<sequence length="147" mass="17429">MTAQDSNKARVLLRLHEINKRLTPKFEQCTGISQSRLEVIHAIYNVEELSQKELQQKVNIDHAAVTRHLKQLEEKGMVTRRKSTEDNRVTFVKMTEAGRTRVQAYCEERRYFTEQLFKGLTEEEYLQLDQTLQHVQNNIENIQKREI</sequence>
<comment type="caution">
    <text evidence="5">The sequence shown here is derived from an EMBL/GenBank/DDBJ whole genome shotgun (WGS) entry which is preliminary data.</text>
</comment>
<name>A0ABT0XNS1_9BACI</name>
<keyword evidence="3" id="KW-0804">Transcription</keyword>
<evidence type="ECO:0000259" key="4">
    <source>
        <dbReference type="PROSITE" id="PS50995"/>
    </source>
</evidence>
<dbReference type="Gene3D" id="1.10.10.10">
    <property type="entry name" value="Winged helix-like DNA-binding domain superfamily/Winged helix DNA-binding domain"/>
    <property type="match status" value="1"/>
</dbReference>
<dbReference type="InterPro" id="IPR036388">
    <property type="entry name" value="WH-like_DNA-bd_sf"/>
</dbReference>
<dbReference type="SMART" id="SM00347">
    <property type="entry name" value="HTH_MARR"/>
    <property type="match status" value="1"/>
</dbReference>
<dbReference type="CDD" id="cd00090">
    <property type="entry name" value="HTH_ARSR"/>
    <property type="match status" value="1"/>
</dbReference>
<keyword evidence="1" id="KW-0805">Transcription regulation</keyword>
<evidence type="ECO:0000256" key="2">
    <source>
        <dbReference type="ARBA" id="ARBA00023125"/>
    </source>
</evidence>
<dbReference type="PROSITE" id="PS50995">
    <property type="entry name" value="HTH_MARR_2"/>
    <property type="match status" value="1"/>
</dbReference>
<dbReference type="PRINTS" id="PR00598">
    <property type="entry name" value="HTHMARR"/>
</dbReference>
<dbReference type="EMBL" id="JAMQJY010000004">
    <property type="protein sequence ID" value="MCM2677526.1"/>
    <property type="molecule type" value="Genomic_DNA"/>
</dbReference>